<evidence type="ECO:0000259" key="6">
    <source>
        <dbReference type="PROSITE" id="PS51360"/>
    </source>
</evidence>
<protein>
    <recommendedName>
        <fullName evidence="6">Plus3 domain-containing protein</fullName>
    </recommendedName>
</protein>
<name>A0A397BSY0_APHAT</name>
<evidence type="ECO:0000313" key="8">
    <source>
        <dbReference type="Proteomes" id="UP000266239"/>
    </source>
</evidence>
<dbReference type="Gene3D" id="3.90.70.200">
    <property type="entry name" value="Plus-3 domain"/>
    <property type="match status" value="1"/>
</dbReference>
<sequence>MGPNWEQLPCPPIEGTYVDVEYPPSEKSEAEMRAEEKAEAGGKLRTERRNRLDSTPESEEEEKEYEEESRKQAERGRINKASRPPKEKRVDHAKKARGRATDTKQRRLGAKHQFQWPIFSGDRCPAPHPHGDVTSRLVSFTERVEDVIGEKGLRQQLKDPTMLRIFVKLIVACKRRIYMIQNGDEFLVSDDTLKTIGIDTDRLLEQVARLQVDNDGNELEEVGGDCVELRSAVRAASLKAALPVAKNEVEEALQGMIDSAVHNGFPMAHVKCLRDVLSKHNIWRLKLDGLDPPAKVKPVKNFFEPFFDKLVQGTYVKIAIDDNVDGERVYRFCQVSHVCNVERSYPFAGEKTKKGVMLVYGKSKRTSTLAALSNHRLQEREFDLWRLYLESLKMTVPTKEMAIKQYNAIKEMPSRHKYTDEQVTVMVNRKRASGKSQVSL</sequence>
<accession>A0A397BSY0</accession>
<dbReference type="PROSITE" id="PS51360">
    <property type="entry name" value="PLUS3"/>
    <property type="match status" value="1"/>
</dbReference>
<feature type="non-terminal residue" evidence="7">
    <location>
        <position position="440"/>
    </location>
</feature>
<feature type="compositionally biased region" description="Basic and acidic residues" evidence="5">
    <location>
        <begin position="68"/>
        <end position="77"/>
    </location>
</feature>
<gene>
    <name evidence="7" type="ORF">DYB25_008550</name>
</gene>
<evidence type="ECO:0000256" key="2">
    <source>
        <dbReference type="ARBA" id="ARBA00023015"/>
    </source>
</evidence>
<dbReference type="Proteomes" id="UP000266239">
    <property type="component" value="Unassembled WGS sequence"/>
</dbReference>
<dbReference type="InterPro" id="IPR004343">
    <property type="entry name" value="Plus-3_dom"/>
</dbReference>
<dbReference type="Pfam" id="PF03126">
    <property type="entry name" value="Plus-3"/>
    <property type="match status" value="1"/>
</dbReference>
<dbReference type="SUPFAM" id="SSF159042">
    <property type="entry name" value="Plus3-like"/>
    <property type="match status" value="1"/>
</dbReference>
<dbReference type="GO" id="GO:0016593">
    <property type="term" value="C:Cdc73/Paf1 complex"/>
    <property type="evidence" value="ECO:0007669"/>
    <property type="project" value="TreeGrafter"/>
</dbReference>
<reference evidence="7 8" key="1">
    <citation type="submission" date="2018-08" db="EMBL/GenBank/DDBJ databases">
        <title>Aphanomyces genome sequencing and annotation.</title>
        <authorList>
            <person name="Minardi D."/>
            <person name="Oidtmann B."/>
            <person name="Van Der Giezen M."/>
            <person name="Studholme D.J."/>
        </authorList>
    </citation>
    <scope>NUCLEOTIDE SEQUENCE [LARGE SCALE GENOMIC DNA]</scope>
    <source>
        <strain evidence="7 8">Yx</strain>
    </source>
</reference>
<comment type="caution">
    <text evidence="7">The sequence shown here is derived from an EMBL/GenBank/DDBJ whole genome shotgun (WGS) entry which is preliminary data.</text>
</comment>
<keyword evidence="3" id="KW-0804">Transcription</keyword>
<feature type="domain" description="Plus3" evidence="6">
    <location>
        <begin position="282"/>
        <end position="414"/>
    </location>
</feature>
<dbReference type="EMBL" id="QUTA01002969">
    <property type="protein sequence ID" value="RHY25311.1"/>
    <property type="molecule type" value="Genomic_DNA"/>
</dbReference>
<dbReference type="SMART" id="SM00719">
    <property type="entry name" value="Plus3"/>
    <property type="match status" value="1"/>
</dbReference>
<dbReference type="AlphaFoldDB" id="A0A397BSY0"/>
<feature type="compositionally biased region" description="Acidic residues" evidence="5">
    <location>
        <begin position="56"/>
        <end position="67"/>
    </location>
</feature>
<dbReference type="PANTHER" id="PTHR13115:SF8">
    <property type="entry name" value="RNA POLYMERASE-ASSOCIATED PROTEIN RTF1 HOMOLOG"/>
    <property type="match status" value="1"/>
</dbReference>
<organism evidence="7 8">
    <name type="scientific">Aphanomyces astaci</name>
    <name type="common">Crayfish plague agent</name>
    <dbReference type="NCBI Taxonomy" id="112090"/>
    <lineage>
        <taxon>Eukaryota</taxon>
        <taxon>Sar</taxon>
        <taxon>Stramenopiles</taxon>
        <taxon>Oomycota</taxon>
        <taxon>Saprolegniomycetes</taxon>
        <taxon>Saprolegniales</taxon>
        <taxon>Verrucalvaceae</taxon>
        <taxon>Aphanomyces</taxon>
    </lineage>
</organism>
<dbReference type="InterPro" id="IPR036128">
    <property type="entry name" value="Plus3-like_sf"/>
</dbReference>
<dbReference type="PANTHER" id="PTHR13115">
    <property type="entry name" value="RNA POLYMERASE-ASSOCIATED PROTEIN RTF1 HOMOLOG"/>
    <property type="match status" value="1"/>
</dbReference>
<keyword evidence="2" id="KW-0805">Transcription regulation</keyword>
<dbReference type="GO" id="GO:0003677">
    <property type="term" value="F:DNA binding"/>
    <property type="evidence" value="ECO:0007669"/>
    <property type="project" value="InterPro"/>
</dbReference>
<keyword evidence="4" id="KW-0539">Nucleus</keyword>
<evidence type="ECO:0000256" key="1">
    <source>
        <dbReference type="ARBA" id="ARBA00004123"/>
    </source>
</evidence>
<comment type="subcellular location">
    <subcellularLocation>
        <location evidence="1">Nucleus</location>
    </subcellularLocation>
</comment>
<evidence type="ECO:0000256" key="4">
    <source>
        <dbReference type="ARBA" id="ARBA00023242"/>
    </source>
</evidence>
<dbReference type="GO" id="GO:1990269">
    <property type="term" value="F:RNA polymerase II C-terminal domain phosphoserine binding"/>
    <property type="evidence" value="ECO:0007669"/>
    <property type="project" value="TreeGrafter"/>
</dbReference>
<evidence type="ECO:0000256" key="3">
    <source>
        <dbReference type="ARBA" id="ARBA00023163"/>
    </source>
</evidence>
<proteinExistence type="predicted"/>
<evidence type="ECO:0000256" key="5">
    <source>
        <dbReference type="SAM" id="MobiDB-lite"/>
    </source>
</evidence>
<feature type="compositionally biased region" description="Basic and acidic residues" evidence="5">
    <location>
        <begin position="24"/>
        <end position="54"/>
    </location>
</feature>
<feature type="region of interest" description="Disordered" evidence="5">
    <location>
        <begin position="1"/>
        <end position="107"/>
    </location>
</feature>
<evidence type="ECO:0000313" key="7">
    <source>
        <dbReference type="EMBL" id="RHY25311.1"/>
    </source>
</evidence>
<dbReference type="VEuPathDB" id="FungiDB:H257_05071"/>